<organism evidence="2 3">
    <name type="scientific">Sulfitobacter pacificus</name>
    <dbReference type="NCBI Taxonomy" id="1499314"/>
    <lineage>
        <taxon>Bacteria</taxon>
        <taxon>Pseudomonadati</taxon>
        <taxon>Pseudomonadota</taxon>
        <taxon>Alphaproteobacteria</taxon>
        <taxon>Rhodobacterales</taxon>
        <taxon>Roseobacteraceae</taxon>
        <taxon>Sulfitobacter</taxon>
    </lineage>
</organism>
<dbReference type="Pfam" id="PF00725">
    <property type="entry name" value="3HCDH"/>
    <property type="match status" value="1"/>
</dbReference>
<dbReference type="Proteomes" id="UP001161388">
    <property type="component" value="Unassembled WGS sequence"/>
</dbReference>
<dbReference type="InterPro" id="IPR006108">
    <property type="entry name" value="3HC_DH_C"/>
</dbReference>
<feature type="domain" description="3-hydroxyacyl-CoA dehydrogenase C-terminal" evidence="1">
    <location>
        <begin position="7"/>
        <end position="88"/>
    </location>
</feature>
<reference evidence="2" key="2">
    <citation type="submission" date="2023-01" db="EMBL/GenBank/DDBJ databases">
        <title>Draft genome sequence of Sulfitobacter pacificus strain NBRC 109915.</title>
        <authorList>
            <person name="Sun Q."/>
            <person name="Mori K."/>
        </authorList>
    </citation>
    <scope>NUCLEOTIDE SEQUENCE</scope>
    <source>
        <strain evidence="2">NBRC 109915</strain>
    </source>
</reference>
<evidence type="ECO:0000313" key="2">
    <source>
        <dbReference type="EMBL" id="GLQ25268.1"/>
    </source>
</evidence>
<dbReference type="InterPro" id="IPR008927">
    <property type="entry name" value="6-PGluconate_DH-like_C_sf"/>
</dbReference>
<proteinExistence type="predicted"/>
<comment type="caution">
    <text evidence="2">The sequence shown here is derived from an EMBL/GenBank/DDBJ whole genome shotgun (WGS) entry which is preliminary data.</text>
</comment>
<sequence>MTTETAVQAVQDAFWQAGAYLLYHHTNPWELDEALCGWGYDMGPCEAQDLLGLDKVLARNPERTVPILPRMVAEGRLGKGGGVGYYRYPGGGGAVIDPLIEDLILEEAWFGKVTRVALSDAALVAAMHDALRPISARLRAEGMDEDTLIRLLHCAIHFPLGKVPDWL</sequence>
<keyword evidence="3" id="KW-1185">Reference proteome</keyword>
<dbReference type="SUPFAM" id="SSF48179">
    <property type="entry name" value="6-phosphogluconate dehydrogenase C-terminal domain-like"/>
    <property type="match status" value="1"/>
</dbReference>
<gene>
    <name evidence="2" type="ORF">GCM10007927_00710</name>
</gene>
<reference evidence="2" key="1">
    <citation type="journal article" date="2014" name="Int. J. Syst. Evol. Microbiol.">
        <title>Complete genome of a new Firmicutes species belonging to the dominant human colonic microbiota ('Ruminococcus bicirculans') reveals two chromosomes and a selective capacity to utilize plant glucans.</title>
        <authorList>
            <consortium name="NISC Comparative Sequencing Program"/>
            <person name="Wegmann U."/>
            <person name="Louis P."/>
            <person name="Goesmann A."/>
            <person name="Henrissat B."/>
            <person name="Duncan S.H."/>
            <person name="Flint H.J."/>
        </authorList>
    </citation>
    <scope>NUCLEOTIDE SEQUENCE</scope>
    <source>
        <strain evidence="2">NBRC 109915</strain>
    </source>
</reference>
<protein>
    <recommendedName>
        <fullName evidence="1">3-hydroxyacyl-CoA dehydrogenase C-terminal domain-containing protein</fullName>
    </recommendedName>
</protein>
<evidence type="ECO:0000259" key="1">
    <source>
        <dbReference type="Pfam" id="PF00725"/>
    </source>
</evidence>
<dbReference type="RefSeq" id="WP_284369439.1">
    <property type="nucleotide sequence ID" value="NZ_BSNL01000001.1"/>
</dbReference>
<name>A0ABQ5VER7_9RHOB</name>
<evidence type="ECO:0000313" key="3">
    <source>
        <dbReference type="Proteomes" id="UP001161388"/>
    </source>
</evidence>
<dbReference type="Gene3D" id="1.10.1040.50">
    <property type="match status" value="1"/>
</dbReference>
<dbReference type="EMBL" id="BSNL01000001">
    <property type="protein sequence ID" value="GLQ25268.1"/>
    <property type="molecule type" value="Genomic_DNA"/>
</dbReference>
<accession>A0ABQ5VER7</accession>